<dbReference type="InterPro" id="IPR041916">
    <property type="entry name" value="Anti_sigma_zinc_sf"/>
</dbReference>
<keyword evidence="3" id="KW-1133">Transmembrane helix</keyword>
<name>A0A3E2B383_9FIRM</name>
<reference evidence="5 6" key="1">
    <citation type="submission" date="2018-07" db="EMBL/GenBank/DDBJ databases">
        <title>GABA Modulating Bacteria of the Human Gut Microbiota.</title>
        <authorList>
            <person name="Strandwitz P."/>
            <person name="Kim K.H."/>
            <person name="Terekhova D."/>
            <person name="Liu J.K."/>
            <person name="Sharma A."/>
            <person name="Levering J."/>
            <person name="Mcdonald D."/>
            <person name="Dietrich D."/>
            <person name="Ramadhar T.R."/>
            <person name="Lekbua A."/>
            <person name="Mroue N."/>
            <person name="Liston C."/>
            <person name="Stewart E.J."/>
            <person name="Dubin M.J."/>
            <person name="Zengler K."/>
            <person name="Knight R."/>
            <person name="Gilbert J.A."/>
            <person name="Clardy J."/>
            <person name="Lewis K."/>
        </authorList>
    </citation>
    <scope>NUCLEOTIDE SEQUENCE [LARGE SCALE GENOMIC DNA]</scope>
    <source>
        <strain evidence="5 6">KLE1738</strain>
    </source>
</reference>
<protein>
    <recommendedName>
        <fullName evidence="2">Anti-sigma-W factor RsiW</fullName>
    </recommendedName>
</protein>
<dbReference type="GeneID" id="97995527"/>
<evidence type="ECO:0000256" key="3">
    <source>
        <dbReference type="SAM" id="Phobius"/>
    </source>
</evidence>
<evidence type="ECO:0000256" key="1">
    <source>
        <dbReference type="ARBA" id="ARBA00024353"/>
    </source>
</evidence>
<evidence type="ECO:0000313" key="5">
    <source>
        <dbReference type="EMBL" id="RFT06416.1"/>
    </source>
</evidence>
<comment type="similarity">
    <text evidence="1">Belongs to the zinc-associated anti-sigma factor (ZAS) superfamily. Anti-sigma-W factor family.</text>
</comment>
<dbReference type="InterPro" id="IPR027383">
    <property type="entry name" value="Znf_put"/>
</dbReference>
<gene>
    <name evidence="5" type="ORF">DV520_07265</name>
</gene>
<keyword evidence="3" id="KW-0472">Membrane</keyword>
<evidence type="ECO:0000259" key="4">
    <source>
        <dbReference type="Pfam" id="PF13490"/>
    </source>
</evidence>
<organism evidence="5 6">
    <name type="scientific">Evtepia gabavorous</name>
    <dbReference type="NCBI Taxonomy" id="2211183"/>
    <lineage>
        <taxon>Bacteria</taxon>
        <taxon>Bacillati</taxon>
        <taxon>Bacillota</taxon>
        <taxon>Clostridia</taxon>
        <taxon>Eubacteriales</taxon>
        <taxon>Evtepia</taxon>
    </lineage>
</organism>
<dbReference type="Proteomes" id="UP000260649">
    <property type="component" value="Unassembled WGS sequence"/>
</dbReference>
<feature type="domain" description="Putative zinc-finger" evidence="4">
    <location>
        <begin position="6"/>
        <end position="40"/>
    </location>
</feature>
<dbReference type="OrthoDB" id="6194834at2"/>
<evidence type="ECO:0000256" key="2">
    <source>
        <dbReference type="ARBA" id="ARBA00024438"/>
    </source>
</evidence>
<keyword evidence="3" id="KW-0812">Transmembrane</keyword>
<proteinExistence type="inferred from homology"/>
<comment type="caution">
    <text evidence="5">The sequence shown here is derived from an EMBL/GenBank/DDBJ whole genome shotgun (WGS) entry which is preliminary data.</text>
</comment>
<sequence>MNTIRCSIVEDLLPLYIDGALREETAQAVREHLSACPACRNEYEKLAQTLTLPSAPDLQEEDRRAFQAFRRHWKRKKLQVALLCVVLTAAVVIAGCVVYQEVEVVHDLFSPTTTVVLREAQTHGTWAPVPWEEGDRLRFEGLFAERAVTLDANSDSAVTLRVWDDQHNLVVDELTVAPGEEVSLKTLERNTDYQVEMQTEAEFACLRFH</sequence>
<dbReference type="Gene3D" id="1.10.10.1320">
    <property type="entry name" value="Anti-sigma factor, zinc-finger domain"/>
    <property type="match status" value="1"/>
</dbReference>
<feature type="transmembrane region" description="Helical" evidence="3">
    <location>
        <begin position="80"/>
        <end position="100"/>
    </location>
</feature>
<dbReference type="Pfam" id="PF13490">
    <property type="entry name" value="zf-HC2"/>
    <property type="match status" value="1"/>
</dbReference>
<keyword evidence="6" id="KW-1185">Reference proteome</keyword>
<dbReference type="AlphaFoldDB" id="A0A3E2B383"/>
<accession>A0A3E2B383</accession>
<evidence type="ECO:0000313" key="6">
    <source>
        <dbReference type="Proteomes" id="UP000260649"/>
    </source>
</evidence>
<dbReference type="EMBL" id="QQRQ01000010">
    <property type="protein sequence ID" value="RFT06416.1"/>
    <property type="molecule type" value="Genomic_DNA"/>
</dbReference>
<dbReference type="RefSeq" id="WP_117142296.1">
    <property type="nucleotide sequence ID" value="NZ_CAKXKJ010000001.1"/>
</dbReference>